<feature type="chain" id="PRO_5042125816" description="Tetratricopeptide repeat protein" evidence="1">
    <location>
        <begin position="25"/>
        <end position="222"/>
    </location>
</feature>
<protein>
    <recommendedName>
        <fullName evidence="4">Tetratricopeptide repeat protein</fullName>
    </recommendedName>
</protein>
<gene>
    <name evidence="2" type="ORF">SG35_016340</name>
</gene>
<dbReference type="AlphaFoldDB" id="A0AAE9YP22"/>
<accession>A0AAE9YP22</accession>
<dbReference type="InterPro" id="IPR019734">
    <property type="entry name" value="TPR_rpt"/>
</dbReference>
<dbReference type="InterPro" id="IPR011990">
    <property type="entry name" value="TPR-like_helical_dom_sf"/>
</dbReference>
<dbReference type="RefSeq" id="WP_044835451.1">
    <property type="nucleotide sequence ID" value="NZ_CP059735.1"/>
</dbReference>
<evidence type="ECO:0008006" key="4">
    <source>
        <dbReference type="Google" id="ProtNLM"/>
    </source>
</evidence>
<proteinExistence type="predicted"/>
<reference evidence="2 3" key="1">
    <citation type="journal article" date="2015" name="Genome Announc.">
        <title>Draft Genome Sequences of Marine Isolates of Thalassomonas viridans and Thalassomonas actiniarum.</title>
        <authorList>
            <person name="Olonade I."/>
            <person name="van Zyl L.J."/>
            <person name="Trindade M."/>
        </authorList>
    </citation>
    <scope>NUCLEOTIDE SEQUENCE [LARGE SCALE GENOMIC DNA]</scope>
    <source>
        <strain evidence="2 3">A5K-106</strain>
    </source>
</reference>
<organism evidence="2 3">
    <name type="scientific">Thalassomonas actiniarum</name>
    <dbReference type="NCBI Taxonomy" id="485447"/>
    <lineage>
        <taxon>Bacteria</taxon>
        <taxon>Pseudomonadati</taxon>
        <taxon>Pseudomonadota</taxon>
        <taxon>Gammaproteobacteria</taxon>
        <taxon>Alteromonadales</taxon>
        <taxon>Colwelliaceae</taxon>
        <taxon>Thalassomonas</taxon>
    </lineage>
</organism>
<dbReference type="EMBL" id="CP059735">
    <property type="protein sequence ID" value="WDD96926.1"/>
    <property type="molecule type" value="Genomic_DNA"/>
</dbReference>
<dbReference type="Gene3D" id="1.25.40.10">
    <property type="entry name" value="Tetratricopeptide repeat domain"/>
    <property type="match status" value="1"/>
</dbReference>
<dbReference type="Pfam" id="PF13181">
    <property type="entry name" value="TPR_8"/>
    <property type="match status" value="1"/>
</dbReference>
<reference evidence="2 3" key="2">
    <citation type="journal article" date="2022" name="Mar. Drugs">
        <title>Bioassay-Guided Fractionation Leads to the Detection of Cholic Acid Generated by the Rare Thalassomonas sp.</title>
        <authorList>
            <person name="Pheiffer F."/>
            <person name="Schneider Y.K."/>
            <person name="Hansen E.H."/>
            <person name="Andersen J.H."/>
            <person name="Isaksson J."/>
            <person name="Busche T."/>
            <person name="R C."/>
            <person name="Kalinowski J."/>
            <person name="Zyl L.V."/>
            <person name="Trindade M."/>
        </authorList>
    </citation>
    <scope>NUCLEOTIDE SEQUENCE [LARGE SCALE GENOMIC DNA]</scope>
    <source>
        <strain evidence="2 3">A5K-106</strain>
    </source>
</reference>
<evidence type="ECO:0000256" key="1">
    <source>
        <dbReference type="SAM" id="SignalP"/>
    </source>
</evidence>
<keyword evidence="3" id="KW-1185">Reference proteome</keyword>
<evidence type="ECO:0000313" key="3">
    <source>
        <dbReference type="Proteomes" id="UP000032568"/>
    </source>
</evidence>
<keyword evidence="1" id="KW-0732">Signal</keyword>
<dbReference type="KEGG" id="tact:SG35_016340"/>
<evidence type="ECO:0000313" key="2">
    <source>
        <dbReference type="EMBL" id="WDD96926.1"/>
    </source>
</evidence>
<feature type="signal peptide" evidence="1">
    <location>
        <begin position="1"/>
        <end position="24"/>
    </location>
</feature>
<sequence>MNRLMKNSLITLSLALSTPLLANAASIDEEITKLQQQWAHVNYELKDDAQEQGFKKLVQQAQAVTEQYGDNAKSWIWSGIIQSSFAGQKGGLGALSLAKKSKKDFEKAIELDANALNGSAMMSLGVLFHKVPGWPVAFGDDDKAEELMKKALAINPKGIDGNYFYGEYLYDEGKYQQAKDYLQLALQAAPRPNRPLADKYRQEEVRQVLAKVEKRLNKRSKK</sequence>
<dbReference type="SUPFAM" id="SSF48452">
    <property type="entry name" value="TPR-like"/>
    <property type="match status" value="1"/>
</dbReference>
<name>A0AAE9YP22_9GAMM</name>
<dbReference type="Proteomes" id="UP000032568">
    <property type="component" value="Chromosome"/>
</dbReference>